<dbReference type="InterPro" id="IPR005133">
    <property type="entry name" value="PhaG_MnhG_YufB"/>
</dbReference>
<organism evidence="2 3">
    <name type="scientific">Haloquadratum walsbyi J07HQW1</name>
    <dbReference type="NCBI Taxonomy" id="1238424"/>
    <lineage>
        <taxon>Archaea</taxon>
        <taxon>Methanobacteriati</taxon>
        <taxon>Methanobacteriota</taxon>
        <taxon>Stenosarchaea group</taxon>
        <taxon>Halobacteria</taxon>
        <taxon>Halobacteriales</taxon>
        <taxon>Haloferacaceae</taxon>
        <taxon>Haloquadratum</taxon>
    </lineage>
</organism>
<keyword evidence="1" id="KW-1133">Transmembrane helix</keyword>
<dbReference type="EMBL" id="KE356560">
    <property type="protein sequence ID" value="ERG90983.1"/>
    <property type="molecule type" value="Genomic_DNA"/>
</dbReference>
<dbReference type="PANTHER" id="PTHR34703:SF1">
    <property type="entry name" value="ANTIPORTER SUBUNIT MNHG2-RELATED"/>
    <property type="match status" value="1"/>
</dbReference>
<dbReference type="STRING" id="1238424.J07HQW1_01014"/>
<dbReference type="HOGENOM" id="CLU_121334_0_6_2"/>
<dbReference type="AlphaFoldDB" id="U1N3N4"/>
<dbReference type="Pfam" id="PF03334">
    <property type="entry name" value="PhaG_MnhG_YufB"/>
    <property type="match status" value="1"/>
</dbReference>
<sequence>MSPFDIVAIILVLIGTFFGIVATIGVIRLPDLYTRAHATSKNDTLGIVLTLTGVALVFGTGVTTAKTVLLAIFVFITNPTAAHAITRAAYDQNIVPWTADTEVKTEGDD</sequence>
<evidence type="ECO:0000256" key="1">
    <source>
        <dbReference type="SAM" id="Phobius"/>
    </source>
</evidence>
<gene>
    <name evidence="2" type="ORF">J07HQW1_01014</name>
</gene>
<evidence type="ECO:0000313" key="2">
    <source>
        <dbReference type="EMBL" id="ERG90983.1"/>
    </source>
</evidence>
<dbReference type="NCBIfam" id="TIGR01300">
    <property type="entry name" value="CPA3_mnhG_phaG"/>
    <property type="match status" value="1"/>
</dbReference>
<keyword evidence="1" id="KW-0812">Transmembrane</keyword>
<accession>U1N3N4</accession>
<dbReference type="NCBIfam" id="NF009314">
    <property type="entry name" value="PRK12674.1-2"/>
    <property type="match status" value="1"/>
</dbReference>
<feature type="transmembrane region" description="Helical" evidence="1">
    <location>
        <begin position="48"/>
        <end position="76"/>
    </location>
</feature>
<dbReference type="GO" id="GO:0015385">
    <property type="term" value="F:sodium:proton antiporter activity"/>
    <property type="evidence" value="ECO:0007669"/>
    <property type="project" value="TreeGrafter"/>
</dbReference>
<reference evidence="2 3" key="1">
    <citation type="journal article" date="2013" name="PLoS ONE">
        <title>Assembly-driven community genomics of a hypersaline microbial ecosystem.</title>
        <authorList>
            <person name="Podell S."/>
            <person name="Ugalde J.A."/>
            <person name="Narasingarao P."/>
            <person name="Banfield J.F."/>
            <person name="Heidelberg K.B."/>
            <person name="Allen E.E."/>
        </authorList>
    </citation>
    <scope>NUCLEOTIDE SEQUENCE [LARGE SCALE GENOMIC DNA]</scope>
    <source>
        <strain evidence="3">J07HQW1</strain>
    </source>
</reference>
<dbReference type="Proteomes" id="UP000030649">
    <property type="component" value="Unassembled WGS sequence"/>
</dbReference>
<dbReference type="PANTHER" id="PTHR34703">
    <property type="entry name" value="ANTIPORTER SUBUNIT MNHG2-RELATED"/>
    <property type="match status" value="1"/>
</dbReference>
<evidence type="ECO:0000313" key="3">
    <source>
        <dbReference type="Proteomes" id="UP000030649"/>
    </source>
</evidence>
<protein>
    <submittedName>
        <fullName evidence="2">Multisubunit Na+/H+ antiporter, MnhG subunit</fullName>
    </submittedName>
</protein>
<feature type="transmembrane region" description="Helical" evidence="1">
    <location>
        <begin position="6"/>
        <end position="27"/>
    </location>
</feature>
<name>U1N3N4_9EURY</name>
<keyword evidence="1" id="KW-0472">Membrane</keyword>
<proteinExistence type="predicted"/>